<evidence type="ECO:0000256" key="5">
    <source>
        <dbReference type="ARBA" id="ARBA00023136"/>
    </source>
</evidence>
<feature type="transmembrane region" description="Helical" evidence="6">
    <location>
        <begin position="85"/>
        <end position="104"/>
    </location>
</feature>
<name>A0ABV7T0B4_9GAMM</name>
<feature type="transmembrane region" description="Helical" evidence="6">
    <location>
        <begin position="139"/>
        <end position="159"/>
    </location>
</feature>
<evidence type="ECO:0000256" key="2">
    <source>
        <dbReference type="ARBA" id="ARBA00007362"/>
    </source>
</evidence>
<feature type="domain" description="EamA" evidence="7">
    <location>
        <begin position="25"/>
        <end position="153"/>
    </location>
</feature>
<dbReference type="EMBL" id="JBHRXZ010000003">
    <property type="protein sequence ID" value="MFC3606552.1"/>
    <property type="molecule type" value="Genomic_DNA"/>
</dbReference>
<evidence type="ECO:0000259" key="7">
    <source>
        <dbReference type="Pfam" id="PF00892"/>
    </source>
</evidence>
<dbReference type="PANTHER" id="PTHR32322">
    <property type="entry name" value="INNER MEMBRANE TRANSPORTER"/>
    <property type="match status" value="1"/>
</dbReference>
<keyword evidence="9" id="KW-1185">Reference proteome</keyword>
<reference evidence="9" key="1">
    <citation type="journal article" date="2019" name="Int. J. Syst. Evol. Microbiol.">
        <title>The Global Catalogue of Microorganisms (GCM) 10K type strain sequencing project: providing services to taxonomists for standard genome sequencing and annotation.</title>
        <authorList>
            <consortium name="The Broad Institute Genomics Platform"/>
            <consortium name="The Broad Institute Genome Sequencing Center for Infectious Disease"/>
            <person name="Wu L."/>
            <person name="Ma J."/>
        </authorList>
    </citation>
    <scope>NUCLEOTIDE SEQUENCE [LARGE SCALE GENOMIC DNA]</scope>
    <source>
        <strain evidence="9">KCTC 42447</strain>
    </source>
</reference>
<protein>
    <submittedName>
        <fullName evidence="8">DMT family transporter</fullName>
    </submittedName>
</protein>
<feature type="transmembrane region" description="Helical" evidence="6">
    <location>
        <begin position="290"/>
        <end position="310"/>
    </location>
</feature>
<feature type="transmembrane region" description="Helical" evidence="6">
    <location>
        <begin position="19"/>
        <end position="42"/>
    </location>
</feature>
<evidence type="ECO:0000313" key="8">
    <source>
        <dbReference type="EMBL" id="MFC3606552.1"/>
    </source>
</evidence>
<feature type="transmembrane region" description="Helical" evidence="6">
    <location>
        <begin position="265"/>
        <end position="284"/>
    </location>
</feature>
<dbReference type="SUPFAM" id="SSF103481">
    <property type="entry name" value="Multidrug resistance efflux transporter EmrE"/>
    <property type="match status" value="2"/>
</dbReference>
<dbReference type="Pfam" id="PF00892">
    <property type="entry name" value="EamA"/>
    <property type="match status" value="2"/>
</dbReference>
<keyword evidence="3 6" id="KW-0812">Transmembrane</keyword>
<dbReference type="InterPro" id="IPR000620">
    <property type="entry name" value="EamA_dom"/>
</dbReference>
<feature type="transmembrane region" description="Helical" evidence="6">
    <location>
        <begin position="200"/>
        <end position="220"/>
    </location>
</feature>
<dbReference type="InterPro" id="IPR050638">
    <property type="entry name" value="AA-Vitamin_Transporters"/>
</dbReference>
<keyword evidence="4 6" id="KW-1133">Transmembrane helix</keyword>
<dbReference type="Proteomes" id="UP001595630">
    <property type="component" value="Unassembled WGS sequence"/>
</dbReference>
<feature type="transmembrane region" description="Helical" evidence="6">
    <location>
        <begin position="165"/>
        <end position="188"/>
    </location>
</feature>
<feature type="transmembrane region" description="Helical" evidence="6">
    <location>
        <begin position="54"/>
        <end position="73"/>
    </location>
</feature>
<evidence type="ECO:0000256" key="6">
    <source>
        <dbReference type="SAM" id="Phobius"/>
    </source>
</evidence>
<proteinExistence type="inferred from homology"/>
<feature type="domain" description="EamA" evidence="7">
    <location>
        <begin position="170"/>
        <end position="307"/>
    </location>
</feature>
<comment type="similarity">
    <text evidence="2">Belongs to the EamA transporter family.</text>
</comment>
<dbReference type="PANTHER" id="PTHR32322:SF2">
    <property type="entry name" value="EAMA DOMAIN-CONTAINING PROTEIN"/>
    <property type="match status" value="1"/>
</dbReference>
<feature type="transmembrane region" description="Helical" evidence="6">
    <location>
        <begin position="232"/>
        <end position="253"/>
    </location>
</feature>
<evidence type="ECO:0000313" key="9">
    <source>
        <dbReference type="Proteomes" id="UP001595630"/>
    </source>
</evidence>
<comment type="caution">
    <text evidence="8">The sequence shown here is derived from an EMBL/GenBank/DDBJ whole genome shotgun (WGS) entry which is preliminary data.</text>
</comment>
<keyword evidence="5 6" id="KW-0472">Membrane</keyword>
<evidence type="ECO:0000256" key="1">
    <source>
        <dbReference type="ARBA" id="ARBA00004141"/>
    </source>
</evidence>
<sequence length="312" mass="34058">MNNPDICVAQPAPARAFPWLAWAGLLTAVLCWSGNALVARAFHEAIPPFALAFWRWSLALVILLPLAGVNVWRHRAAFRRAGWRLLVLALFAITSFNTLLYLAAQSTEAINISLLNTCLPLVAFIGTGVLLGEWPARRAWLGLLVAAVGLLYLISQGSWARLASLQFFAGDLIMLLAISLWALYTVLLRRWHGYLEMPTLALLCVLIALGLPFLLPLYLLELARTGGFETSPANLGAIAYTAVFASLLAYLGWNRGVRAVGAAKASMTNYLMPLFTAILGWMLLEESLQAFHWIGGGFILLGLLLTSKLAGR</sequence>
<dbReference type="RefSeq" id="WP_386360694.1">
    <property type="nucleotide sequence ID" value="NZ_JBHRXZ010000003.1"/>
</dbReference>
<accession>A0ABV7T0B4</accession>
<evidence type="ECO:0000256" key="4">
    <source>
        <dbReference type="ARBA" id="ARBA00022989"/>
    </source>
</evidence>
<evidence type="ECO:0000256" key="3">
    <source>
        <dbReference type="ARBA" id="ARBA00022692"/>
    </source>
</evidence>
<organism evidence="8 9">
    <name type="scientific">Stutzerimonas tarimensis</name>
    <dbReference type="NCBI Taxonomy" id="1507735"/>
    <lineage>
        <taxon>Bacteria</taxon>
        <taxon>Pseudomonadati</taxon>
        <taxon>Pseudomonadota</taxon>
        <taxon>Gammaproteobacteria</taxon>
        <taxon>Pseudomonadales</taxon>
        <taxon>Pseudomonadaceae</taxon>
        <taxon>Stutzerimonas</taxon>
    </lineage>
</organism>
<gene>
    <name evidence="8" type="ORF">ACFOMF_01960</name>
</gene>
<comment type="subcellular location">
    <subcellularLocation>
        <location evidence="1">Membrane</location>
        <topology evidence="1">Multi-pass membrane protein</topology>
    </subcellularLocation>
</comment>
<feature type="transmembrane region" description="Helical" evidence="6">
    <location>
        <begin position="110"/>
        <end position="132"/>
    </location>
</feature>
<dbReference type="InterPro" id="IPR037185">
    <property type="entry name" value="EmrE-like"/>
</dbReference>